<dbReference type="PANTHER" id="PTHR10091">
    <property type="entry name" value="ALDOSE-1-EPIMERASE"/>
    <property type="match status" value="1"/>
</dbReference>
<dbReference type="CDD" id="cd09019">
    <property type="entry name" value="galactose_mutarotase_like"/>
    <property type="match status" value="1"/>
</dbReference>
<keyword evidence="10" id="KW-0597">Phosphoprotein</keyword>
<evidence type="ECO:0000256" key="10">
    <source>
        <dbReference type="ARBA" id="ARBA00022553"/>
    </source>
</evidence>
<evidence type="ECO:0000256" key="17">
    <source>
        <dbReference type="PIRSR" id="PIRSR005096-3"/>
    </source>
</evidence>
<evidence type="ECO:0000256" key="7">
    <source>
        <dbReference type="ARBA" id="ARBA00013185"/>
    </source>
</evidence>
<name>A0A327NTK1_9BACT</name>
<evidence type="ECO:0000256" key="5">
    <source>
        <dbReference type="ARBA" id="ARBA00006206"/>
    </source>
</evidence>
<sequence length="374" mass="41103">MNGLRDHEFLYVQKRNDRTKAGIEKTVYGQLPDGQTADLYTLHNAAGMTASITNYGGIIVSLTTPDRNGKFEDVTLGMDSLAGYVKGTPYFGALIGRYGNRIAKGKFTLDGKTYTLVTNNFGNHLHGGTKGFDKVLWTATPVEGDEPALKLTYTSKDGEEGYPGNLSVQVTYTLQKDNALKIDYQATTDKPTVVNLTNHTYFNLAGGAKRDILDHVVTLYADKFIPIDQTLIPTGKLQPVAGTPFDFTKPTVVGTRINDSTDTQIKYGGGYDHGWVLNGTGDSLKLAATVYEPTSGRVMEVRTDQPAVQFYTGNFLDGSVTGREGFPYKKRYALCLETEHYPDSPNQPNFPTTVLKPGETYKTTTVYQFSSKKE</sequence>
<comment type="subunit">
    <text evidence="6">Monomer.</text>
</comment>
<dbReference type="EC" id="5.1.3.3" evidence="7 14"/>
<dbReference type="InterPro" id="IPR047215">
    <property type="entry name" value="Galactose_mutarotase-like"/>
</dbReference>
<evidence type="ECO:0000256" key="12">
    <source>
        <dbReference type="ARBA" id="ARBA00023235"/>
    </source>
</evidence>
<comment type="caution">
    <text evidence="18">The sequence shown here is derived from an EMBL/GenBank/DDBJ whole genome shotgun (WGS) entry which is preliminary data.</text>
</comment>
<dbReference type="PIRSF" id="PIRSF005096">
    <property type="entry name" value="GALM"/>
    <property type="match status" value="1"/>
</dbReference>
<dbReference type="InterPro" id="IPR014718">
    <property type="entry name" value="GH-type_carb-bd"/>
</dbReference>
<dbReference type="InterPro" id="IPR018052">
    <property type="entry name" value="Ald1_epimerase_CS"/>
</dbReference>
<evidence type="ECO:0000313" key="18">
    <source>
        <dbReference type="EMBL" id="RAI78721.1"/>
    </source>
</evidence>
<keyword evidence="11" id="KW-0106">Calcium</keyword>
<reference evidence="18 19" key="1">
    <citation type="submission" date="2018-06" db="EMBL/GenBank/DDBJ databases">
        <title>Spirosoma sp. HMF3257 Genome sequencing and assembly.</title>
        <authorList>
            <person name="Kang H."/>
            <person name="Cha I."/>
            <person name="Kim H."/>
            <person name="Kang J."/>
            <person name="Joh K."/>
        </authorList>
    </citation>
    <scope>NUCLEOTIDE SEQUENCE [LARGE SCALE GENOMIC DNA]</scope>
    <source>
        <strain evidence="18 19">HMF3257</strain>
    </source>
</reference>
<dbReference type="GO" id="GO:0005737">
    <property type="term" value="C:cytoplasm"/>
    <property type="evidence" value="ECO:0007669"/>
    <property type="project" value="UniProtKB-SubCell"/>
</dbReference>
<dbReference type="AlphaFoldDB" id="A0A327NTK1"/>
<evidence type="ECO:0000256" key="8">
    <source>
        <dbReference type="ARBA" id="ARBA00014165"/>
    </source>
</evidence>
<dbReference type="PROSITE" id="PS00545">
    <property type="entry name" value="ALDOSE_1_EPIMERASE"/>
    <property type="match status" value="1"/>
</dbReference>
<evidence type="ECO:0000256" key="3">
    <source>
        <dbReference type="ARBA" id="ARBA00004496"/>
    </source>
</evidence>
<evidence type="ECO:0000256" key="15">
    <source>
        <dbReference type="PIRSR" id="PIRSR005096-1"/>
    </source>
</evidence>
<dbReference type="EMBL" id="QLII01000001">
    <property type="protein sequence ID" value="RAI78721.1"/>
    <property type="molecule type" value="Genomic_DNA"/>
</dbReference>
<evidence type="ECO:0000256" key="6">
    <source>
        <dbReference type="ARBA" id="ARBA00011245"/>
    </source>
</evidence>
<comment type="cofactor">
    <cofactor evidence="2">
        <name>Ca(2+)</name>
        <dbReference type="ChEBI" id="CHEBI:29108"/>
    </cofactor>
</comment>
<dbReference type="FunFam" id="2.70.98.10:FF:000003">
    <property type="entry name" value="Aldose 1-epimerase"/>
    <property type="match status" value="1"/>
</dbReference>
<keyword evidence="9" id="KW-0963">Cytoplasm</keyword>
<evidence type="ECO:0000256" key="2">
    <source>
        <dbReference type="ARBA" id="ARBA00001913"/>
    </source>
</evidence>
<comment type="pathway">
    <text evidence="4 14">Carbohydrate metabolism; hexose metabolism.</text>
</comment>
<dbReference type="SUPFAM" id="SSF74650">
    <property type="entry name" value="Galactose mutarotase-like"/>
    <property type="match status" value="1"/>
</dbReference>
<comment type="catalytic activity">
    <reaction evidence="1 14">
        <text>alpha-D-glucose = beta-D-glucose</text>
        <dbReference type="Rhea" id="RHEA:10264"/>
        <dbReference type="ChEBI" id="CHEBI:15903"/>
        <dbReference type="ChEBI" id="CHEBI:17925"/>
        <dbReference type="EC" id="5.1.3.3"/>
    </reaction>
</comment>
<dbReference type="Proteomes" id="UP000249016">
    <property type="component" value="Unassembled WGS sequence"/>
</dbReference>
<dbReference type="Gene3D" id="2.70.98.10">
    <property type="match status" value="1"/>
</dbReference>
<dbReference type="InterPro" id="IPR011013">
    <property type="entry name" value="Gal_mutarotase_sf_dom"/>
</dbReference>
<protein>
    <recommendedName>
        <fullName evidence="8 14">Aldose 1-epimerase</fullName>
        <ecNumber evidence="7 14">5.1.3.3</ecNumber>
    </recommendedName>
</protein>
<dbReference type="PANTHER" id="PTHR10091:SF0">
    <property type="entry name" value="GALACTOSE MUTAROTASE"/>
    <property type="match status" value="1"/>
</dbReference>
<feature type="binding site" evidence="17">
    <location>
        <begin position="199"/>
        <end position="201"/>
    </location>
    <ligand>
        <name>beta-D-galactose</name>
        <dbReference type="ChEBI" id="CHEBI:27667"/>
    </ligand>
</feature>
<dbReference type="NCBIfam" id="NF008277">
    <property type="entry name" value="PRK11055.1"/>
    <property type="match status" value="1"/>
</dbReference>
<evidence type="ECO:0000256" key="11">
    <source>
        <dbReference type="ARBA" id="ARBA00022837"/>
    </source>
</evidence>
<dbReference type="GO" id="GO:0033499">
    <property type="term" value="P:galactose catabolic process via UDP-galactose, Leloir pathway"/>
    <property type="evidence" value="ECO:0007669"/>
    <property type="project" value="TreeGrafter"/>
</dbReference>
<dbReference type="GO" id="GO:0006006">
    <property type="term" value="P:glucose metabolic process"/>
    <property type="evidence" value="ECO:0007669"/>
    <property type="project" value="TreeGrafter"/>
</dbReference>
<feature type="active site" description="Proton acceptor" evidence="15">
    <location>
        <position position="337"/>
    </location>
</feature>
<gene>
    <name evidence="18" type="ORF">HMF3257_33980</name>
</gene>
<keyword evidence="19" id="KW-1185">Reference proteome</keyword>
<dbReference type="InterPro" id="IPR008183">
    <property type="entry name" value="Aldose_1/G6P_1-epimerase"/>
</dbReference>
<evidence type="ECO:0000256" key="1">
    <source>
        <dbReference type="ARBA" id="ARBA00001614"/>
    </source>
</evidence>
<evidence type="ECO:0000256" key="9">
    <source>
        <dbReference type="ARBA" id="ARBA00022490"/>
    </source>
</evidence>
<dbReference type="GO" id="GO:0030246">
    <property type="term" value="F:carbohydrate binding"/>
    <property type="evidence" value="ECO:0007669"/>
    <property type="project" value="InterPro"/>
</dbReference>
<comment type="subcellular location">
    <subcellularLocation>
        <location evidence="3">Cytoplasm</location>
    </subcellularLocation>
</comment>
<dbReference type="UniPathway" id="UPA00242"/>
<dbReference type="Pfam" id="PF01263">
    <property type="entry name" value="Aldose_epim"/>
    <property type="match status" value="1"/>
</dbReference>
<organism evidence="18 19">
    <name type="scientific">Spirosoma telluris</name>
    <dbReference type="NCBI Taxonomy" id="2183553"/>
    <lineage>
        <taxon>Bacteria</taxon>
        <taxon>Pseudomonadati</taxon>
        <taxon>Bacteroidota</taxon>
        <taxon>Cytophagia</taxon>
        <taxon>Cytophagales</taxon>
        <taxon>Cytophagaceae</taxon>
        <taxon>Spirosoma</taxon>
    </lineage>
</organism>
<proteinExistence type="inferred from homology"/>
<comment type="similarity">
    <text evidence="5 14">Belongs to the aldose epimerase family.</text>
</comment>
<dbReference type="GO" id="GO:0004034">
    <property type="term" value="F:aldose 1-epimerase activity"/>
    <property type="evidence" value="ECO:0007669"/>
    <property type="project" value="UniProtKB-EC"/>
</dbReference>
<feature type="binding site" evidence="16">
    <location>
        <position position="272"/>
    </location>
    <ligand>
        <name>beta-D-galactose</name>
        <dbReference type="ChEBI" id="CHEBI:27667"/>
    </ligand>
</feature>
<accession>A0A327NTK1</accession>
<dbReference type="InterPro" id="IPR015443">
    <property type="entry name" value="Aldose_1-epimerase"/>
</dbReference>
<evidence type="ECO:0000313" key="19">
    <source>
        <dbReference type="Proteomes" id="UP000249016"/>
    </source>
</evidence>
<evidence type="ECO:0000256" key="16">
    <source>
        <dbReference type="PIRSR" id="PIRSR005096-2"/>
    </source>
</evidence>
<keyword evidence="13 14" id="KW-0119">Carbohydrate metabolism</keyword>
<evidence type="ECO:0000256" key="4">
    <source>
        <dbReference type="ARBA" id="ARBA00005028"/>
    </source>
</evidence>
<keyword evidence="12 14" id="KW-0413">Isomerase</keyword>
<feature type="binding site" evidence="17">
    <location>
        <begin position="100"/>
        <end position="101"/>
    </location>
    <ligand>
        <name>beta-D-galactose</name>
        <dbReference type="ChEBI" id="CHEBI:27667"/>
    </ligand>
</feature>
<evidence type="ECO:0000256" key="13">
    <source>
        <dbReference type="ARBA" id="ARBA00023277"/>
    </source>
</evidence>
<evidence type="ECO:0000256" key="14">
    <source>
        <dbReference type="PIRNR" id="PIRNR005096"/>
    </source>
</evidence>
<feature type="active site" description="Proton donor" evidence="15">
    <location>
        <position position="199"/>
    </location>
</feature>